<reference evidence="3 4" key="1">
    <citation type="submission" date="2014-11" db="EMBL/GenBank/DDBJ databases">
        <title>Tamlana sedimentorum sp. nov., isolated from shallow sand sediments of the Sea of Japan.</title>
        <authorList>
            <person name="Romanenko L.A."/>
        </authorList>
    </citation>
    <scope>NUCLEOTIDE SEQUENCE [LARGE SCALE GENOMIC DNA]</scope>
    <source>
        <strain evidence="3 4">JCM 19808</strain>
    </source>
</reference>
<dbReference type="SUPFAM" id="SSF49265">
    <property type="entry name" value="Fibronectin type III"/>
    <property type="match status" value="1"/>
</dbReference>
<dbReference type="STRING" id="1435349.PW52_04070"/>
<dbReference type="Pfam" id="PF18962">
    <property type="entry name" value="Por_Secre_tail"/>
    <property type="match status" value="1"/>
</dbReference>
<dbReference type="Gene3D" id="2.60.40.10">
    <property type="entry name" value="Immunoglobulins"/>
    <property type="match status" value="1"/>
</dbReference>
<keyword evidence="1" id="KW-0732">Signal</keyword>
<dbReference type="Pfam" id="PF00041">
    <property type="entry name" value="fn3"/>
    <property type="match status" value="1"/>
</dbReference>
<feature type="domain" description="Fibronectin type-III" evidence="2">
    <location>
        <begin position="191"/>
        <end position="280"/>
    </location>
</feature>
<dbReference type="InterPro" id="IPR056600">
    <property type="entry name" value="GBD_T9SS_assoc"/>
</dbReference>
<dbReference type="EMBL" id="JTDW01000002">
    <property type="protein sequence ID" value="KJD36817.1"/>
    <property type="molecule type" value="Genomic_DNA"/>
</dbReference>
<organism evidence="3 4">
    <name type="scientific">Neotamlana sedimentorum</name>
    <dbReference type="NCBI Taxonomy" id="1435349"/>
    <lineage>
        <taxon>Bacteria</taxon>
        <taxon>Pseudomonadati</taxon>
        <taxon>Bacteroidota</taxon>
        <taxon>Flavobacteriia</taxon>
        <taxon>Flavobacteriales</taxon>
        <taxon>Flavobacteriaceae</taxon>
        <taxon>Neotamlana</taxon>
    </lineage>
</organism>
<dbReference type="PATRIC" id="fig|1435349.4.peg.1519"/>
<dbReference type="PROSITE" id="PS50853">
    <property type="entry name" value="FN3"/>
    <property type="match status" value="1"/>
</dbReference>
<proteinExistence type="predicted"/>
<dbReference type="Pfam" id="PF23759">
    <property type="entry name" value="GBD_T9SS_assoc"/>
    <property type="match status" value="2"/>
</dbReference>
<dbReference type="Proteomes" id="UP000032578">
    <property type="component" value="Unassembled WGS sequence"/>
</dbReference>
<dbReference type="AlphaFoldDB" id="A0A0D7WGF8"/>
<gene>
    <name evidence="3" type="ORF">PW52_04070</name>
</gene>
<dbReference type="InterPro" id="IPR026444">
    <property type="entry name" value="Secre_tail"/>
</dbReference>
<evidence type="ECO:0000259" key="2">
    <source>
        <dbReference type="PROSITE" id="PS50853"/>
    </source>
</evidence>
<accession>A0A0D7WGF8</accession>
<evidence type="ECO:0000256" key="1">
    <source>
        <dbReference type="ARBA" id="ARBA00022729"/>
    </source>
</evidence>
<name>A0A0D7WGF8_9FLAO</name>
<keyword evidence="4" id="KW-1185">Reference proteome</keyword>
<evidence type="ECO:0000313" key="4">
    <source>
        <dbReference type="Proteomes" id="UP000032578"/>
    </source>
</evidence>
<protein>
    <recommendedName>
        <fullName evidence="2">Fibronectin type-III domain-containing protein</fullName>
    </recommendedName>
</protein>
<dbReference type="CDD" id="cd00063">
    <property type="entry name" value="FN3"/>
    <property type="match status" value="1"/>
</dbReference>
<dbReference type="InterPro" id="IPR036116">
    <property type="entry name" value="FN3_sf"/>
</dbReference>
<evidence type="ECO:0000313" key="3">
    <source>
        <dbReference type="EMBL" id="KJD36817.1"/>
    </source>
</evidence>
<sequence>MMLIGITAFAQIEIVENFDGLSNNGVPTGWTETNFGATANFTCDGSEYAMGTAFTGAGSETLSTPNYSAISNGTDLTVSFSYNIFEQTSQFPPVAYTGPASGWGSIAVEYTTDGTTWNPLTTITDSDFTFVDNQTCGTVNVNAGTIANASDFQARFVVTASTISTFVLWVVIDNVSLTQVADAVPNCDAVLTSPLNASNTAETDATLTWSRATGLATGYTLSVGTTSGGTDVVNAVDVTGTSYDVTGLAYETDYYVNIVPYNAIGSATSCTEEMFTTRVEPIDGTSCSKPIAVSTFPFLHQDDTANYEDNIDVSPCSNTYMSGNEVFYEITPATDMSINISVTNILPATGSRAAIHVVEGCIDTATECLGYVGAYSAPSGGVADERTLNDIVLSAGTTYYVVLSTSNNSATFSYNLFIEQNPCINPTFGELTPVADCGNNQFTVDVDINYLGDATTLTLSDNMGNTYEDISATGVVSAGPYASGSTVEFTVTNDDEASCSATASAYFYCPPANDECSSSIVLTVNADDTCTNMLSASNAGATESTSDTVTCGNNTNDVWFHFVATQESMVVEYSNVTAVIGTGGTIQATEFYEGTCGSLTSISCTTGNYMTYTGLTIGNTYYLRNVSNNSGEYAQSFDICVRELSSPPANDECSSATALTAPTADNALETISGTTVGALPSADNACNTSGYGDVWYVVNPTVDGIYQFSIAENPTGQTGSVYFSVYEGICGSLTEKSTSCNSSSDFIISLSSSSTYYVMVQTALTYPGITFDLDLTKLPDAVAHSDCSSALAFNESPDATGANKITGNINVTDVVYYSPEGCASSTNETVWYEFTPTKTGTYHFELVRTSGTSYYTVYSSNDCSSDLEYLGGEINSCFESGSDSGPVEAGKTYLVSIQASSAAEFTFNAYPDETLDINDVNFEGFTYYPNPVKNTLTLEARNAISSISIRNIVGQEVKRVVPNSIKSMVDMNNLKDGVYFVSVKIDASVKTFKVIKK</sequence>
<dbReference type="InterPro" id="IPR003961">
    <property type="entry name" value="FN3_dom"/>
</dbReference>
<dbReference type="NCBIfam" id="TIGR04183">
    <property type="entry name" value="Por_Secre_tail"/>
    <property type="match status" value="1"/>
</dbReference>
<comment type="caution">
    <text evidence="3">The sequence shown here is derived from an EMBL/GenBank/DDBJ whole genome shotgun (WGS) entry which is preliminary data.</text>
</comment>
<dbReference type="InterPro" id="IPR013783">
    <property type="entry name" value="Ig-like_fold"/>
</dbReference>